<dbReference type="Pfam" id="PF01411">
    <property type="entry name" value="tRNA-synt_2c"/>
    <property type="match status" value="1"/>
</dbReference>
<evidence type="ECO:0000256" key="5">
    <source>
        <dbReference type="ARBA" id="ARBA00022840"/>
    </source>
</evidence>
<keyword evidence="8 9" id="KW-0030">Aminoacyl-tRNA synthetase</keyword>
<evidence type="ECO:0000256" key="2">
    <source>
        <dbReference type="ARBA" id="ARBA00022555"/>
    </source>
</evidence>
<keyword evidence="9" id="KW-0963">Cytoplasm</keyword>
<dbReference type="Gene3D" id="3.30.980.10">
    <property type="entry name" value="Threonyl-trna Synthetase, Chain A, domain 2"/>
    <property type="match status" value="1"/>
</dbReference>
<evidence type="ECO:0000256" key="4">
    <source>
        <dbReference type="ARBA" id="ARBA00022741"/>
    </source>
</evidence>
<feature type="binding site" evidence="9">
    <location>
        <position position="456"/>
    </location>
    <ligand>
        <name>Zn(2+)</name>
        <dbReference type="ChEBI" id="CHEBI:29105"/>
    </ligand>
</feature>
<evidence type="ECO:0000256" key="9">
    <source>
        <dbReference type="HAMAP-Rule" id="MF_00036"/>
    </source>
</evidence>
<dbReference type="EMBL" id="PFWT01000009">
    <property type="protein sequence ID" value="PJA46583.1"/>
    <property type="molecule type" value="Genomic_DNA"/>
</dbReference>
<organism evidence="11 12">
    <name type="scientific">Candidatus Uhrbacteria bacterium CG_4_9_14_3_um_filter_41_35</name>
    <dbReference type="NCBI Taxonomy" id="1975034"/>
    <lineage>
        <taxon>Bacteria</taxon>
        <taxon>Candidatus Uhriibacteriota</taxon>
    </lineage>
</organism>
<dbReference type="InterPro" id="IPR018164">
    <property type="entry name" value="Ala-tRNA-synth_IIc_N"/>
</dbReference>
<dbReference type="InterPro" id="IPR002318">
    <property type="entry name" value="Ala-tRNA-lgiase_IIc"/>
</dbReference>
<keyword evidence="7 9" id="KW-0648">Protein biosynthesis</keyword>
<keyword evidence="2 9" id="KW-0820">tRNA-binding</keyword>
<comment type="cofactor">
    <cofactor evidence="9">
        <name>Zn(2+)</name>
        <dbReference type="ChEBI" id="CHEBI:29105"/>
    </cofactor>
    <text evidence="9">Binds 1 zinc ion per subunit.</text>
</comment>
<dbReference type="InterPro" id="IPR050058">
    <property type="entry name" value="Ala-tRNA_ligase"/>
</dbReference>
<sequence length="591" mass="66834">MTANELRRKYIQFFASKGHREIPSASLVPVNDPSVLFTTAGMHPLVPYLMGEDHPAGTRLVDYQKCVRTGDIDEVGDRTHLTFFEMLGNWSLGDYFKNESIEWSFEFLTSPEWLNIPLEKLAFSVFEGDENAPFDEEAFTKWLALGVSRGRIAKLNNEQNWWPAGGKHTGPQGPDTEIFYWTGEGEAPEDFDPENNAWVEIWNNVFMQFNKDESGALLPLAKRNVDTGMGLERTTAVLQGKKSVYETELFTGILARISLLAREEYDAEHQTGVSMRIIADHLRSSVMIISDGIEPSNKDQGYILRRLVRRAIRHARKLNIDSVDLVEQVVDEIIASLRAGYPILDEQRDRLVQVLLTEAAKFDKSVQKGLKQLQKLWDEQNQITGKDAFDLYQSYGFPLELTEEIASEYGQKVERQLFESEFVNHQELSRAGAGQKFAGGLVDDSVEARKLHTATHLLHQALRDVLGDHVEQKGSNITQERLRFDFSHPEKMTDEQKKRVEDIVNAQIDAKLSVHQELLTVAEAKKRGAIGLFEDKYESVGDQVKVYFIGDYSSEICGGPHVENTAELGHFTLQKEEASSAGIRRIKAILG</sequence>
<dbReference type="AlphaFoldDB" id="A0A2M7XFD3"/>
<dbReference type="InterPro" id="IPR012947">
    <property type="entry name" value="tRNA_SAD"/>
</dbReference>
<feature type="binding site" evidence="9">
    <location>
        <position position="452"/>
    </location>
    <ligand>
        <name>Zn(2+)</name>
        <dbReference type="ChEBI" id="CHEBI:29105"/>
    </ligand>
</feature>
<dbReference type="InterPro" id="IPR023033">
    <property type="entry name" value="Ala_tRNA_ligase_euk/bac"/>
</dbReference>
<dbReference type="PANTHER" id="PTHR11777:SF9">
    <property type="entry name" value="ALANINE--TRNA LIGASE, CYTOPLASMIC"/>
    <property type="match status" value="1"/>
</dbReference>
<dbReference type="Gene3D" id="3.30.930.10">
    <property type="entry name" value="Bira Bifunctional Protein, Domain 2"/>
    <property type="match status" value="1"/>
</dbReference>
<reference evidence="12" key="1">
    <citation type="submission" date="2017-09" db="EMBL/GenBank/DDBJ databases">
        <title>Depth-based differentiation of microbial function through sediment-hosted aquifers and enrichment of novel symbionts in the deep terrestrial subsurface.</title>
        <authorList>
            <person name="Probst A.J."/>
            <person name="Ladd B."/>
            <person name="Jarett J.K."/>
            <person name="Geller-Mcgrath D.E."/>
            <person name="Sieber C.M.K."/>
            <person name="Emerson J.B."/>
            <person name="Anantharaman K."/>
            <person name="Thomas B.C."/>
            <person name="Malmstrom R."/>
            <person name="Stieglmeier M."/>
            <person name="Klingl A."/>
            <person name="Woyke T."/>
            <person name="Ryan C.M."/>
            <person name="Banfield J.F."/>
        </authorList>
    </citation>
    <scope>NUCLEOTIDE SEQUENCE [LARGE SCALE GENOMIC DNA]</scope>
</reference>
<dbReference type="GO" id="GO:0005524">
    <property type="term" value="F:ATP binding"/>
    <property type="evidence" value="ECO:0007669"/>
    <property type="project" value="UniProtKB-UniRule"/>
</dbReference>
<dbReference type="SUPFAM" id="SSF101353">
    <property type="entry name" value="Putative anticodon-binding domain of alanyl-tRNA synthetase (AlaRS)"/>
    <property type="match status" value="1"/>
</dbReference>
<dbReference type="FunFam" id="3.30.980.10:FF:000004">
    <property type="entry name" value="Alanine--tRNA ligase, cytoplasmic"/>
    <property type="match status" value="1"/>
</dbReference>
<evidence type="ECO:0000313" key="11">
    <source>
        <dbReference type="EMBL" id="PJA46583.1"/>
    </source>
</evidence>
<proteinExistence type="inferred from homology"/>
<evidence type="ECO:0000256" key="1">
    <source>
        <dbReference type="ARBA" id="ARBA00008226"/>
    </source>
</evidence>
<accession>A0A2M7XFD3</accession>
<dbReference type="GO" id="GO:0006419">
    <property type="term" value="P:alanyl-tRNA aminoacylation"/>
    <property type="evidence" value="ECO:0007669"/>
    <property type="project" value="UniProtKB-UniRule"/>
</dbReference>
<comment type="function">
    <text evidence="9">Catalyzes the attachment of alanine to tRNA(Ala) in a two-step reaction: alanine is first activated by ATP to form Ala-AMP and then transferred to the acceptor end of tRNA(Ala). Also edits incorrectly charged Ser-tRNA(Ala) and Gly-tRNA(Ala) via its editing domain.</text>
</comment>
<keyword evidence="6 9" id="KW-0694">RNA-binding</keyword>
<comment type="similarity">
    <text evidence="1 9">Belongs to the class-II aminoacyl-tRNA synthetase family.</text>
</comment>
<dbReference type="HAMAP" id="MF_00036_B">
    <property type="entry name" value="Ala_tRNA_synth_B"/>
    <property type="match status" value="1"/>
</dbReference>
<evidence type="ECO:0000256" key="6">
    <source>
        <dbReference type="ARBA" id="ARBA00022884"/>
    </source>
</evidence>
<evidence type="ECO:0000256" key="3">
    <source>
        <dbReference type="ARBA" id="ARBA00022598"/>
    </source>
</evidence>
<feature type="binding site" evidence="9">
    <location>
        <position position="561"/>
    </location>
    <ligand>
        <name>Zn(2+)</name>
        <dbReference type="ChEBI" id="CHEBI:29105"/>
    </ligand>
</feature>
<comment type="subcellular location">
    <subcellularLocation>
        <location evidence="9">Cytoplasm</location>
    </subcellularLocation>
</comment>
<protein>
    <recommendedName>
        <fullName evidence="9">Alanine--tRNA ligase</fullName>
        <ecNumber evidence="9">6.1.1.7</ecNumber>
    </recommendedName>
    <alternativeName>
        <fullName evidence="9">Alanyl-tRNA synthetase</fullName>
        <shortName evidence="9">AlaRS</shortName>
    </alternativeName>
</protein>
<dbReference type="SMART" id="SM00863">
    <property type="entry name" value="tRNA_SAD"/>
    <property type="match status" value="1"/>
</dbReference>
<feature type="domain" description="Alanyl-transfer RNA synthetases family profile" evidence="10">
    <location>
        <begin position="1"/>
        <end position="591"/>
    </location>
</feature>
<evidence type="ECO:0000313" key="12">
    <source>
        <dbReference type="Proteomes" id="UP000231263"/>
    </source>
</evidence>
<keyword evidence="9" id="KW-0479">Metal-binding</keyword>
<dbReference type="PANTHER" id="PTHR11777">
    <property type="entry name" value="ALANYL-TRNA SYNTHETASE"/>
    <property type="match status" value="1"/>
</dbReference>
<comment type="caution">
    <text evidence="11">The sequence shown here is derived from an EMBL/GenBank/DDBJ whole genome shotgun (WGS) entry which is preliminary data.</text>
</comment>
<keyword evidence="9" id="KW-0862">Zinc</keyword>
<dbReference type="NCBIfam" id="NF002436">
    <property type="entry name" value="PRK01584.1"/>
    <property type="match status" value="1"/>
</dbReference>
<dbReference type="InterPro" id="IPR018165">
    <property type="entry name" value="Ala-tRNA-synth_IIc_core"/>
</dbReference>
<dbReference type="SUPFAM" id="SSF55681">
    <property type="entry name" value="Class II aaRS and biotin synthetases"/>
    <property type="match status" value="1"/>
</dbReference>
<feature type="binding site" evidence="9">
    <location>
        <position position="557"/>
    </location>
    <ligand>
        <name>Zn(2+)</name>
        <dbReference type="ChEBI" id="CHEBI:29105"/>
    </ligand>
</feature>
<dbReference type="InterPro" id="IPR018163">
    <property type="entry name" value="Thr/Ala-tRNA-synth_IIc_edit"/>
</dbReference>
<dbReference type="Pfam" id="PF07973">
    <property type="entry name" value="tRNA_SAD"/>
    <property type="match status" value="1"/>
</dbReference>
<keyword evidence="3 9" id="KW-0436">Ligase</keyword>
<comment type="catalytic activity">
    <reaction evidence="9">
        <text>tRNA(Ala) + L-alanine + ATP = L-alanyl-tRNA(Ala) + AMP + diphosphate</text>
        <dbReference type="Rhea" id="RHEA:12540"/>
        <dbReference type="Rhea" id="RHEA-COMP:9657"/>
        <dbReference type="Rhea" id="RHEA-COMP:9923"/>
        <dbReference type="ChEBI" id="CHEBI:30616"/>
        <dbReference type="ChEBI" id="CHEBI:33019"/>
        <dbReference type="ChEBI" id="CHEBI:57972"/>
        <dbReference type="ChEBI" id="CHEBI:78442"/>
        <dbReference type="ChEBI" id="CHEBI:78497"/>
        <dbReference type="ChEBI" id="CHEBI:456215"/>
        <dbReference type="EC" id="6.1.1.7"/>
    </reaction>
</comment>
<dbReference type="Proteomes" id="UP000231263">
    <property type="component" value="Unassembled WGS sequence"/>
</dbReference>
<dbReference type="GO" id="GO:0004813">
    <property type="term" value="F:alanine-tRNA ligase activity"/>
    <property type="evidence" value="ECO:0007669"/>
    <property type="project" value="UniProtKB-UniRule"/>
</dbReference>
<dbReference type="GO" id="GO:0002161">
    <property type="term" value="F:aminoacyl-tRNA deacylase activity"/>
    <property type="evidence" value="ECO:0007669"/>
    <property type="project" value="TreeGrafter"/>
</dbReference>
<dbReference type="CDD" id="cd00673">
    <property type="entry name" value="AlaRS_core"/>
    <property type="match status" value="1"/>
</dbReference>
<evidence type="ECO:0000256" key="7">
    <source>
        <dbReference type="ARBA" id="ARBA00022917"/>
    </source>
</evidence>
<gene>
    <name evidence="9" type="primary">alaS</name>
    <name evidence="11" type="ORF">CO173_02335</name>
</gene>
<keyword evidence="5 9" id="KW-0067">ATP-binding</keyword>
<dbReference type="PROSITE" id="PS50860">
    <property type="entry name" value="AA_TRNA_LIGASE_II_ALA"/>
    <property type="match status" value="1"/>
</dbReference>
<evidence type="ECO:0000256" key="8">
    <source>
        <dbReference type="ARBA" id="ARBA00023146"/>
    </source>
</evidence>
<dbReference type="SUPFAM" id="SSF55186">
    <property type="entry name" value="ThrRS/AlaRS common domain"/>
    <property type="match status" value="1"/>
</dbReference>
<dbReference type="InterPro" id="IPR018162">
    <property type="entry name" value="Ala-tRNA-ligase_IIc_anticod-bd"/>
</dbReference>
<dbReference type="GO" id="GO:0008270">
    <property type="term" value="F:zinc ion binding"/>
    <property type="evidence" value="ECO:0007669"/>
    <property type="project" value="UniProtKB-UniRule"/>
</dbReference>
<dbReference type="EC" id="6.1.1.7" evidence="9"/>
<name>A0A2M7XFD3_9BACT</name>
<dbReference type="GO" id="GO:0000049">
    <property type="term" value="F:tRNA binding"/>
    <property type="evidence" value="ECO:0007669"/>
    <property type="project" value="UniProtKB-KW"/>
</dbReference>
<keyword evidence="4 9" id="KW-0547">Nucleotide-binding</keyword>
<dbReference type="Gene3D" id="3.30.54.20">
    <property type="match status" value="1"/>
</dbReference>
<dbReference type="PRINTS" id="PR00980">
    <property type="entry name" value="TRNASYNTHALA"/>
</dbReference>
<evidence type="ECO:0000259" key="10">
    <source>
        <dbReference type="PROSITE" id="PS50860"/>
    </source>
</evidence>
<comment type="domain">
    <text evidence="9">Consists of three domains; the N-terminal catalytic domain, the editing domain and the C-terminal C-Ala domain. The editing domain removes incorrectly charged amino acids, while the C-Ala domain, along with tRNA(Ala), serves as a bridge to cooperatively bring together the editing and aminoacylation centers thus stimulating deacylation of misacylated tRNAs.</text>
</comment>
<dbReference type="GO" id="GO:0005829">
    <property type="term" value="C:cytosol"/>
    <property type="evidence" value="ECO:0007669"/>
    <property type="project" value="TreeGrafter"/>
</dbReference>
<dbReference type="InterPro" id="IPR045864">
    <property type="entry name" value="aa-tRNA-synth_II/BPL/LPL"/>
</dbReference>